<protein>
    <submittedName>
        <fullName evidence="1">Cell-cell signaling protein</fullName>
    </submittedName>
</protein>
<evidence type="ECO:0000313" key="1">
    <source>
        <dbReference type="EMBL" id="AQQ68438.1"/>
    </source>
</evidence>
<gene>
    <name evidence="1" type="ORF">Mag101_12945</name>
</gene>
<proteinExistence type="predicted"/>
<dbReference type="RefSeq" id="WP_077405721.1">
    <property type="nucleotide sequence ID" value="NZ_CP019650.1"/>
</dbReference>
<dbReference type="InterPro" id="IPR002347">
    <property type="entry name" value="SDR_fam"/>
</dbReference>
<evidence type="ECO:0000313" key="2">
    <source>
        <dbReference type="Proteomes" id="UP000188219"/>
    </source>
</evidence>
<dbReference type="Proteomes" id="UP000188219">
    <property type="component" value="Chromosome"/>
</dbReference>
<dbReference type="AlphaFoldDB" id="A0A1Q2M7C2"/>
<dbReference type="SUPFAM" id="SSF51735">
    <property type="entry name" value="NAD(P)-binding Rossmann-fold domains"/>
    <property type="match status" value="1"/>
</dbReference>
<reference evidence="1" key="1">
    <citation type="submission" date="2017-02" db="EMBL/GenBank/DDBJ databases">
        <title>Genome of Microbulbifer agarilyticus GP101.</title>
        <authorList>
            <person name="Jung J."/>
            <person name="Bae S.S."/>
            <person name="Baek K."/>
        </authorList>
    </citation>
    <scope>NUCLEOTIDE SEQUENCE [LARGE SCALE GENOMIC DNA]</scope>
    <source>
        <strain evidence="1">GP101</strain>
    </source>
</reference>
<dbReference type="GO" id="GO:0016491">
    <property type="term" value="F:oxidoreductase activity"/>
    <property type="evidence" value="ECO:0007669"/>
    <property type="project" value="TreeGrafter"/>
</dbReference>
<dbReference type="PANTHER" id="PTHR43544">
    <property type="entry name" value="SHORT-CHAIN DEHYDROGENASE/REDUCTASE"/>
    <property type="match status" value="1"/>
</dbReference>
<accession>A0A1Q2M7C2</accession>
<dbReference type="InterPro" id="IPR036291">
    <property type="entry name" value="NAD(P)-bd_dom_sf"/>
</dbReference>
<sequence>MAGTPALDTSTESPQCILLAGAHGGVGAALAQTLCARFPQSTFLTISRHDIPRLSPTHQHLKIELENPSSVSAVQDWLFRSPLPNWVVNCCGTLHWQDHRPEKSLRECDDRAMLRSFSINALTHLHLAQALDPLLKRRSPLTWASLSAKVGSIEDNHLGGWYSYRMSKAALNMLIRNLSIEWGRKIDSCKVVAIHPGTTDTPLSKPFQANLTEGKLFSTELSASRIADVIQNLAEDDTGRLLFWDGSPIPW</sequence>
<dbReference type="GO" id="GO:0005737">
    <property type="term" value="C:cytoplasm"/>
    <property type="evidence" value="ECO:0007669"/>
    <property type="project" value="TreeGrafter"/>
</dbReference>
<name>A0A1Q2M7C2_9GAMM</name>
<dbReference type="InterPro" id="IPR051468">
    <property type="entry name" value="Fungal_SecMetab_SDRs"/>
</dbReference>
<dbReference type="OrthoDB" id="9785826at2"/>
<dbReference type="EMBL" id="CP019650">
    <property type="protein sequence ID" value="AQQ68438.1"/>
    <property type="molecule type" value="Genomic_DNA"/>
</dbReference>
<keyword evidence="2" id="KW-1185">Reference proteome</keyword>
<dbReference type="PRINTS" id="PR00081">
    <property type="entry name" value="GDHRDH"/>
</dbReference>
<dbReference type="KEGG" id="maga:Mag101_12945"/>
<dbReference type="Gene3D" id="3.40.50.720">
    <property type="entry name" value="NAD(P)-binding Rossmann-like Domain"/>
    <property type="match status" value="1"/>
</dbReference>
<dbReference type="STRING" id="260552.Mag101_12945"/>
<dbReference type="Pfam" id="PF13561">
    <property type="entry name" value="adh_short_C2"/>
    <property type="match status" value="1"/>
</dbReference>
<dbReference type="PANTHER" id="PTHR43544:SF12">
    <property type="entry name" value="NAD(P)-BINDING ROSSMANN-FOLD SUPERFAMILY PROTEIN"/>
    <property type="match status" value="1"/>
</dbReference>
<organism evidence="1 2">
    <name type="scientific">Microbulbifer agarilyticus</name>
    <dbReference type="NCBI Taxonomy" id="260552"/>
    <lineage>
        <taxon>Bacteria</taxon>
        <taxon>Pseudomonadati</taxon>
        <taxon>Pseudomonadota</taxon>
        <taxon>Gammaproteobacteria</taxon>
        <taxon>Cellvibrionales</taxon>
        <taxon>Microbulbiferaceae</taxon>
        <taxon>Microbulbifer</taxon>
    </lineage>
</organism>